<dbReference type="AlphaFoldDB" id="A0A6J2YAC2"/>
<accession>A0A6J2YAC2</accession>
<organism evidence="1 2">
    <name type="scientific">Sitophilus oryzae</name>
    <name type="common">Rice weevil</name>
    <name type="synonym">Curculio oryzae</name>
    <dbReference type="NCBI Taxonomy" id="7048"/>
    <lineage>
        <taxon>Eukaryota</taxon>
        <taxon>Metazoa</taxon>
        <taxon>Ecdysozoa</taxon>
        <taxon>Arthropoda</taxon>
        <taxon>Hexapoda</taxon>
        <taxon>Insecta</taxon>
        <taxon>Pterygota</taxon>
        <taxon>Neoptera</taxon>
        <taxon>Endopterygota</taxon>
        <taxon>Coleoptera</taxon>
        <taxon>Polyphaga</taxon>
        <taxon>Cucujiformia</taxon>
        <taxon>Curculionidae</taxon>
        <taxon>Dryophthorinae</taxon>
        <taxon>Sitophilus</taxon>
    </lineage>
</organism>
<name>A0A6J2YAC2_SITOR</name>
<evidence type="ECO:0000313" key="1">
    <source>
        <dbReference type="Proteomes" id="UP000504635"/>
    </source>
</evidence>
<dbReference type="GeneID" id="115885930"/>
<dbReference type="KEGG" id="soy:115885930"/>
<gene>
    <name evidence="2" type="primary">LOC115885930</name>
</gene>
<dbReference type="OrthoDB" id="6765204at2759"/>
<sequence length="232" mass="26182">MARAVEDILNRNRSYQQVEDHYSIPKAVVFNRIKGRKTAINKLGSGRSQALSFDIERDLENCIRARARMGILCDKEDVKQVVAEYVRVTNLKTQFVKGTPGDDWYYSFMKKHPGLSVKKPELLQKCRKDSRDPFVVYDFYTDLVQLFGENTLENKPAFVFNCDETGFCHDPTKFKAIGEKGKALSRISAGSGRESTTVLACIAADGSYLPPLIVFKGVYLFRSRLDGGATIF</sequence>
<evidence type="ECO:0000313" key="2">
    <source>
        <dbReference type="RefSeq" id="XP_030760823.1"/>
    </source>
</evidence>
<reference evidence="2" key="1">
    <citation type="submission" date="2025-08" db="UniProtKB">
        <authorList>
            <consortium name="RefSeq"/>
        </authorList>
    </citation>
    <scope>IDENTIFICATION</scope>
    <source>
        <tissue evidence="2">Gonads</tissue>
    </source>
</reference>
<dbReference type="Proteomes" id="UP000504635">
    <property type="component" value="Unplaced"/>
</dbReference>
<keyword evidence="1" id="KW-1185">Reference proteome</keyword>
<dbReference type="InParanoid" id="A0A6J2YAC2"/>
<proteinExistence type="predicted"/>
<protein>
    <submittedName>
        <fullName evidence="2">Uncharacterized protein LOC115885930</fullName>
    </submittedName>
</protein>
<dbReference type="RefSeq" id="XP_030760823.1">
    <property type="nucleotide sequence ID" value="XM_030904963.1"/>
</dbReference>